<dbReference type="Proteomes" id="UP000632195">
    <property type="component" value="Unassembled WGS sequence"/>
</dbReference>
<sequence length="213" mass="24701">MRFKATLVSWQDIEDWCDAIREKIVGDYEPNVIIGLSRGGLVPARILSDKLWVKELISVKTEHWGITATKDGKAVLKTYGKPDLTGKRVLVVDDITDTGESMRLAYDFVKSLNPLSVRTATMLHVSRSSFVPDYYARYVDEKNWAWFIFPWNVYEDLDNLIGRSMSEPMETTEIREILLRDYGLDVSSLDMEKILRDFENMGRIRRNGEVWVR</sequence>
<reference evidence="4" key="2">
    <citation type="submission" date="2022-09" db="EMBL/GenBank/DDBJ databases">
        <authorList>
            <person name="Sun Q."/>
            <person name="Ohkuma M."/>
        </authorList>
    </citation>
    <scope>NUCLEOTIDE SEQUENCE</scope>
    <source>
        <strain evidence="4">JCM 13583</strain>
    </source>
</reference>
<evidence type="ECO:0000259" key="3">
    <source>
        <dbReference type="Pfam" id="PF00156"/>
    </source>
</evidence>
<dbReference type="Pfam" id="PF00156">
    <property type="entry name" value="Pribosyltran"/>
    <property type="match status" value="1"/>
</dbReference>
<dbReference type="PANTHER" id="PTHR43363:SF2">
    <property type="entry name" value="PHOSPHORIBOSYLTRANSFERASE"/>
    <property type="match status" value="1"/>
</dbReference>
<keyword evidence="5" id="KW-1185">Reference proteome</keyword>
<comment type="caution">
    <text evidence="4">The sequence shown here is derived from an EMBL/GenBank/DDBJ whole genome shotgun (WGS) entry which is preliminary data.</text>
</comment>
<dbReference type="PANTHER" id="PTHR43363">
    <property type="entry name" value="HYPOXANTHINE PHOSPHORIBOSYLTRANSFERASE"/>
    <property type="match status" value="1"/>
</dbReference>
<dbReference type="GO" id="GO:0016757">
    <property type="term" value="F:glycosyltransferase activity"/>
    <property type="evidence" value="ECO:0007669"/>
    <property type="project" value="UniProtKB-KW"/>
</dbReference>
<accession>A0AA37BQG2</accession>
<dbReference type="InterPro" id="IPR000836">
    <property type="entry name" value="PRTase_dom"/>
</dbReference>
<dbReference type="EMBL" id="BMNY01000001">
    <property type="protein sequence ID" value="GGM69756.1"/>
    <property type="molecule type" value="Genomic_DNA"/>
</dbReference>
<evidence type="ECO:0000256" key="1">
    <source>
        <dbReference type="ARBA" id="ARBA00022676"/>
    </source>
</evidence>
<feature type="domain" description="Phosphoribosyltransferase" evidence="3">
    <location>
        <begin position="9"/>
        <end position="154"/>
    </location>
</feature>
<reference evidence="4" key="1">
    <citation type="journal article" date="2014" name="Int. J. Syst. Evol. Microbiol.">
        <title>Complete genome sequence of Corynebacterium casei LMG S-19264T (=DSM 44701T), isolated from a smear-ripened cheese.</title>
        <authorList>
            <consortium name="US DOE Joint Genome Institute (JGI-PGF)"/>
            <person name="Walter F."/>
            <person name="Albersmeier A."/>
            <person name="Kalinowski J."/>
            <person name="Ruckert C."/>
        </authorList>
    </citation>
    <scope>NUCLEOTIDE SEQUENCE</scope>
    <source>
        <strain evidence="4">JCM 13583</strain>
    </source>
</reference>
<protein>
    <submittedName>
        <fullName evidence="4">Xanthine phosphoribosyltransferase</fullName>
    </submittedName>
</protein>
<dbReference type="InterPro" id="IPR029057">
    <property type="entry name" value="PRTase-like"/>
</dbReference>
<dbReference type="SUPFAM" id="SSF53271">
    <property type="entry name" value="PRTase-like"/>
    <property type="match status" value="1"/>
</dbReference>
<organism evidence="4 5">
    <name type="scientific">Thermogymnomonas acidicola</name>
    <dbReference type="NCBI Taxonomy" id="399579"/>
    <lineage>
        <taxon>Archaea</taxon>
        <taxon>Methanobacteriati</taxon>
        <taxon>Thermoplasmatota</taxon>
        <taxon>Thermoplasmata</taxon>
        <taxon>Thermoplasmatales</taxon>
        <taxon>Thermogymnomonas</taxon>
    </lineage>
</organism>
<proteinExistence type="predicted"/>
<evidence type="ECO:0000313" key="5">
    <source>
        <dbReference type="Proteomes" id="UP000632195"/>
    </source>
</evidence>
<name>A0AA37BQG2_9ARCH</name>
<gene>
    <name evidence="4" type="ORF">GCM10007108_04820</name>
</gene>
<dbReference type="RefSeq" id="WP_188679992.1">
    <property type="nucleotide sequence ID" value="NZ_BMNY01000001.1"/>
</dbReference>
<keyword evidence="1 4" id="KW-0328">Glycosyltransferase</keyword>
<evidence type="ECO:0000256" key="2">
    <source>
        <dbReference type="ARBA" id="ARBA00022679"/>
    </source>
</evidence>
<keyword evidence="2" id="KW-0808">Transferase</keyword>
<dbReference type="Gene3D" id="3.40.50.2020">
    <property type="match status" value="1"/>
</dbReference>
<dbReference type="CDD" id="cd06223">
    <property type="entry name" value="PRTases_typeI"/>
    <property type="match status" value="1"/>
</dbReference>
<evidence type="ECO:0000313" key="4">
    <source>
        <dbReference type="EMBL" id="GGM69756.1"/>
    </source>
</evidence>
<dbReference type="AlphaFoldDB" id="A0AA37BQG2"/>